<dbReference type="Pfam" id="PF10613">
    <property type="entry name" value="Lig_chan-Glu_bd"/>
    <property type="match status" value="1"/>
</dbReference>
<evidence type="ECO:0000256" key="5">
    <source>
        <dbReference type="ARBA" id="ARBA00022692"/>
    </source>
</evidence>
<feature type="transmembrane region" description="Helical" evidence="13">
    <location>
        <begin position="130"/>
        <end position="153"/>
    </location>
</feature>
<evidence type="ECO:0000256" key="2">
    <source>
        <dbReference type="ARBA" id="ARBA00008685"/>
    </source>
</evidence>
<keyword evidence="10" id="KW-0325">Glycoprotein</keyword>
<evidence type="ECO:0000256" key="11">
    <source>
        <dbReference type="ARBA" id="ARBA00023286"/>
    </source>
</evidence>
<dbReference type="RefSeq" id="XP_022253987.1">
    <property type="nucleotide sequence ID" value="XM_022398279.1"/>
</dbReference>
<feature type="domain" description="Ionotropic glutamate receptor L-glutamate and glycine-binding" evidence="14">
    <location>
        <begin position="18"/>
        <end position="79"/>
    </location>
</feature>
<keyword evidence="4" id="KW-1003">Cell membrane</keyword>
<proteinExistence type="inferred from homology"/>
<keyword evidence="5 13" id="KW-0812">Transmembrane</keyword>
<keyword evidence="7" id="KW-0406">Ion transport</keyword>
<keyword evidence="12" id="KW-0407">Ion channel</keyword>
<dbReference type="Pfam" id="PF00060">
    <property type="entry name" value="Lig_chan"/>
    <property type="match status" value="1"/>
</dbReference>
<comment type="similarity">
    <text evidence="2">Belongs to the glutamate-gated ion channel (TC 1.A.10.1) family.</text>
</comment>
<reference evidence="16" key="1">
    <citation type="submission" date="2025-08" db="UniProtKB">
        <authorList>
            <consortium name="RefSeq"/>
        </authorList>
    </citation>
    <scope>IDENTIFICATION</scope>
    <source>
        <tissue evidence="16">Muscle</tissue>
    </source>
</reference>
<dbReference type="PANTHER" id="PTHR42643:SF38">
    <property type="entry name" value="IONOTROPIC RECEPTOR 100A"/>
    <property type="match status" value="1"/>
</dbReference>
<evidence type="ECO:0000256" key="4">
    <source>
        <dbReference type="ARBA" id="ARBA00022475"/>
    </source>
</evidence>
<sequence>MRSSRWTNLRVAVEGWFPFIQVTRDLGDEIKISGPMAKVLEHLSRSLNFNYTLMTPVDHYWGIKLPKGNWTGMVGMVHRQEADIALGSFTINYDRYQATEMTNTFYTGQLCVLTGPPQQTAKFFKYLLSYAWEVWLCSLMTLLVLVVISVSFLKMNEKRYSRSNWMSLALRNLWSFCKLHLYQGLSEMEEKKINRLVLSSWLFAVFMLMSSFSGHLESSLMVKEDINVIDSLEDLLKHPHIQPLVEAESILEAVLSTSPHETYREIWSRIKEKPDSRLPFQELEKDEVLDMVDAGTHAIIIDTVTIKGILNRRFLTGKSCQFHVSTKKFHETFLVMIMRKDLEATIMEGIRTNIDSFTQSHLLTRWIEDMTINGTKCQTNTAKDVGALNTDDLSGAFLLWLCGLMTSLFAFTGEFVLWRKCVRHGYSVSGV</sequence>
<evidence type="ECO:0000259" key="14">
    <source>
        <dbReference type="SMART" id="SM00918"/>
    </source>
</evidence>
<dbReference type="PANTHER" id="PTHR42643">
    <property type="entry name" value="IONOTROPIC RECEPTOR 20A-RELATED"/>
    <property type="match status" value="1"/>
</dbReference>
<evidence type="ECO:0000313" key="15">
    <source>
        <dbReference type="Proteomes" id="UP000694941"/>
    </source>
</evidence>
<feature type="transmembrane region" description="Helical" evidence="13">
    <location>
        <begin position="397"/>
        <end position="417"/>
    </location>
</feature>
<dbReference type="SMART" id="SM00918">
    <property type="entry name" value="Lig_chan-Glu_bd"/>
    <property type="match status" value="1"/>
</dbReference>
<gene>
    <name evidence="16" type="primary">LOC111088367</name>
</gene>
<dbReference type="SUPFAM" id="SSF53850">
    <property type="entry name" value="Periplasmic binding protein-like II"/>
    <property type="match status" value="1"/>
</dbReference>
<evidence type="ECO:0000256" key="13">
    <source>
        <dbReference type="SAM" id="Phobius"/>
    </source>
</evidence>
<keyword evidence="6 13" id="KW-1133">Transmembrane helix</keyword>
<evidence type="ECO:0000256" key="7">
    <source>
        <dbReference type="ARBA" id="ARBA00023065"/>
    </source>
</evidence>
<keyword evidence="3" id="KW-0813">Transport</keyword>
<name>A0ABM1TDN1_LIMPO</name>
<dbReference type="InterPro" id="IPR052192">
    <property type="entry name" value="Insect_Ionotropic_Sensory_Rcpt"/>
</dbReference>
<keyword evidence="9" id="KW-0675">Receptor</keyword>
<organism evidence="15 16">
    <name type="scientific">Limulus polyphemus</name>
    <name type="common">Atlantic horseshoe crab</name>
    <dbReference type="NCBI Taxonomy" id="6850"/>
    <lineage>
        <taxon>Eukaryota</taxon>
        <taxon>Metazoa</taxon>
        <taxon>Ecdysozoa</taxon>
        <taxon>Arthropoda</taxon>
        <taxon>Chelicerata</taxon>
        <taxon>Merostomata</taxon>
        <taxon>Xiphosura</taxon>
        <taxon>Limulidae</taxon>
        <taxon>Limulus</taxon>
    </lineage>
</organism>
<keyword evidence="15" id="KW-1185">Reference proteome</keyword>
<protein>
    <submittedName>
        <fullName evidence="16">Glutamate receptor-like</fullName>
    </submittedName>
</protein>
<evidence type="ECO:0000256" key="6">
    <source>
        <dbReference type="ARBA" id="ARBA00022989"/>
    </source>
</evidence>
<dbReference type="InterPro" id="IPR001320">
    <property type="entry name" value="Iontro_rcpt_C"/>
</dbReference>
<comment type="subcellular location">
    <subcellularLocation>
        <location evidence="1">Cell membrane</location>
        <topology evidence="1">Multi-pass membrane protein</topology>
    </subcellularLocation>
</comment>
<accession>A0ABM1TDN1</accession>
<feature type="transmembrane region" description="Helical" evidence="13">
    <location>
        <begin position="193"/>
        <end position="212"/>
    </location>
</feature>
<keyword evidence="8 13" id="KW-0472">Membrane</keyword>
<keyword evidence="11" id="KW-1071">Ligand-gated ion channel</keyword>
<evidence type="ECO:0000256" key="1">
    <source>
        <dbReference type="ARBA" id="ARBA00004651"/>
    </source>
</evidence>
<evidence type="ECO:0000256" key="9">
    <source>
        <dbReference type="ARBA" id="ARBA00023170"/>
    </source>
</evidence>
<evidence type="ECO:0000313" key="16">
    <source>
        <dbReference type="RefSeq" id="XP_022253987.1"/>
    </source>
</evidence>
<evidence type="ECO:0000256" key="12">
    <source>
        <dbReference type="ARBA" id="ARBA00023303"/>
    </source>
</evidence>
<dbReference type="InterPro" id="IPR019594">
    <property type="entry name" value="Glu/Gly-bd"/>
</dbReference>
<dbReference type="Proteomes" id="UP000694941">
    <property type="component" value="Unplaced"/>
</dbReference>
<evidence type="ECO:0000256" key="10">
    <source>
        <dbReference type="ARBA" id="ARBA00023180"/>
    </source>
</evidence>
<dbReference type="Gene3D" id="3.40.190.10">
    <property type="entry name" value="Periplasmic binding protein-like II"/>
    <property type="match status" value="2"/>
</dbReference>
<evidence type="ECO:0000256" key="8">
    <source>
        <dbReference type="ARBA" id="ARBA00023136"/>
    </source>
</evidence>
<evidence type="ECO:0000256" key="3">
    <source>
        <dbReference type="ARBA" id="ARBA00022448"/>
    </source>
</evidence>
<dbReference type="GeneID" id="111088367"/>